<feature type="transmembrane region" description="Helical" evidence="6">
    <location>
        <begin position="347"/>
        <end position="365"/>
    </location>
</feature>
<dbReference type="Pfam" id="PF07690">
    <property type="entry name" value="MFS_1"/>
    <property type="match status" value="1"/>
</dbReference>
<evidence type="ECO:0000256" key="4">
    <source>
        <dbReference type="ARBA" id="ARBA00022989"/>
    </source>
</evidence>
<reference evidence="8 9" key="1">
    <citation type="submission" date="2020-01" db="EMBL/GenBank/DDBJ databases">
        <title>Novel species isolated from a subtropical stream in China.</title>
        <authorList>
            <person name="Lu H."/>
        </authorList>
    </citation>
    <scope>NUCLEOTIDE SEQUENCE [LARGE SCALE GENOMIC DNA]</scope>
    <source>
        <strain evidence="8 9">FT82W</strain>
    </source>
</reference>
<feature type="transmembrane region" description="Helical" evidence="6">
    <location>
        <begin position="158"/>
        <end position="179"/>
    </location>
</feature>
<organism evidence="8 9">
    <name type="scientific">Duganella vulcania</name>
    <dbReference type="NCBI Taxonomy" id="2692166"/>
    <lineage>
        <taxon>Bacteria</taxon>
        <taxon>Pseudomonadati</taxon>
        <taxon>Pseudomonadota</taxon>
        <taxon>Betaproteobacteria</taxon>
        <taxon>Burkholderiales</taxon>
        <taxon>Oxalobacteraceae</taxon>
        <taxon>Telluria group</taxon>
        <taxon>Duganella</taxon>
    </lineage>
</organism>
<feature type="domain" description="Major facilitator superfamily (MFS) profile" evidence="7">
    <location>
        <begin position="32"/>
        <end position="435"/>
    </location>
</feature>
<dbReference type="Proteomes" id="UP000470302">
    <property type="component" value="Unassembled WGS sequence"/>
</dbReference>
<dbReference type="PROSITE" id="PS50850">
    <property type="entry name" value="MFS"/>
    <property type="match status" value="1"/>
</dbReference>
<dbReference type="GO" id="GO:0016020">
    <property type="term" value="C:membrane"/>
    <property type="evidence" value="ECO:0007669"/>
    <property type="project" value="UniProtKB-SubCell"/>
</dbReference>
<dbReference type="Gene3D" id="1.20.1250.20">
    <property type="entry name" value="MFS general substrate transporter like domains"/>
    <property type="match status" value="2"/>
</dbReference>
<keyword evidence="4 6" id="KW-1133">Transmembrane helix</keyword>
<feature type="transmembrane region" description="Helical" evidence="6">
    <location>
        <begin position="123"/>
        <end position="146"/>
    </location>
</feature>
<gene>
    <name evidence="8" type="ORF">GTP91_07835</name>
</gene>
<feature type="transmembrane region" description="Helical" evidence="6">
    <location>
        <begin position="191"/>
        <end position="213"/>
    </location>
</feature>
<dbReference type="EMBL" id="WWCW01000017">
    <property type="protein sequence ID" value="MYM87090.1"/>
    <property type="molecule type" value="Genomic_DNA"/>
</dbReference>
<feature type="transmembrane region" description="Helical" evidence="6">
    <location>
        <begin position="377"/>
        <end position="401"/>
    </location>
</feature>
<keyword evidence="3 6" id="KW-0812">Transmembrane</keyword>
<evidence type="ECO:0000256" key="2">
    <source>
        <dbReference type="ARBA" id="ARBA00022448"/>
    </source>
</evidence>
<evidence type="ECO:0000259" key="7">
    <source>
        <dbReference type="PROSITE" id="PS50850"/>
    </source>
</evidence>
<keyword evidence="5 6" id="KW-0472">Membrane</keyword>
<dbReference type="InterPro" id="IPR020846">
    <property type="entry name" value="MFS_dom"/>
</dbReference>
<feature type="transmembrane region" description="Helical" evidence="6">
    <location>
        <begin position="413"/>
        <end position="430"/>
    </location>
</feature>
<protein>
    <submittedName>
        <fullName evidence="8">MFS transporter</fullName>
    </submittedName>
</protein>
<evidence type="ECO:0000256" key="6">
    <source>
        <dbReference type="SAM" id="Phobius"/>
    </source>
</evidence>
<feature type="transmembrane region" description="Helical" evidence="6">
    <location>
        <begin position="322"/>
        <end position="341"/>
    </location>
</feature>
<dbReference type="GO" id="GO:0022857">
    <property type="term" value="F:transmembrane transporter activity"/>
    <property type="evidence" value="ECO:0007669"/>
    <property type="project" value="InterPro"/>
</dbReference>
<feature type="transmembrane region" description="Helical" evidence="6">
    <location>
        <begin position="66"/>
        <end position="86"/>
    </location>
</feature>
<proteinExistence type="predicted"/>
<feature type="transmembrane region" description="Helical" evidence="6">
    <location>
        <begin position="251"/>
        <end position="275"/>
    </location>
</feature>
<feature type="transmembrane region" description="Helical" evidence="6">
    <location>
        <begin position="98"/>
        <end position="117"/>
    </location>
</feature>
<dbReference type="AlphaFoldDB" id="A0A845G0G5"/>
<name>A0A845G0G5_9BURK</name>
<dbReference type="PANTHER" id="PTHR43791">
    <property type="entry name" value="PERMEASE-RELATED"/>
    <property type="match status" value="1"/>
</dbReference>
<sequence length="444" mass="47800">MNNTIRVPSTIQNQIVDETAQNTIYKKVAWRIMPLLLVCQLLAYLDRINVGLAKLQMGHDLGFSESAYGLGAGIFFLGYFLFEVPSNIMLHRIGARRWIARIMISWGLVSAATMLVTGTTSFYIMRFLLGVAEAGFFPGIILYLTLWFPSARRGRMTTLFMTATAASGVVGGPISGWIMTAFGGIHGLAGWQWLFLLEGLPSALMGLVVLRYLDDGIESAQWLLSSEKKVLREALNRDEQARADVTPRSSVNVIVLSSLVYFLLLAGLYGIGFWLPTIIRESGVSSPEEIGMLSAVPYICAGVVMNFVAFSADRKRAWKSHVALGAFAAAAGLLASTYWAGTLALSLAALSLATAGILSALPLFWNLPTMMLRGVAAASGIAVINSMGNLSGFVSPLIVGWLTQRSHSAADGVQFLAACVLVSGLLTLLMRSAPRSQADAGLDY</sequence>
<comment type="caution">
    <text evidence="8">The sequence shown here is derived from an EMBL/GenBank/DDBJ whole genome shotgun (WGS) entry which is preliminary data.</text>
</comment>
<dbReference type="InterPro" id="IPR036259">
    <property type="entry name" value="MFS_trans_sf"/>
</dbReference>
<dbReference type="PANTHER" id="PTHR43791:SF36">
    <property type="entry name" value="TRANSPORTER, PUTATIVE (AFU_ORTHOLOGUE AFUA_6G08340)-RELATED"/>
    <property type="match status" value="1"/>
</dbReference>
<dbReference type="InterPro" id="IPR011701">
    <property type="entry name" value="MFS"/>
</dbReference>
<evidence type="ECO:0000256" key="5">
    <source>
        <dbReference type="ARBA" id="ARBA00023136"/>
    </source>
</evidence>
<comment type="subcellular location">
    <subcellularLocation>
        <location evidence="1">Membrane</location>
        <topology evidence="1">Multi-pass membrane protein</topology>
    </subcellularLocation>
</comment>
<accession>A0A845G0G5</accession>
<evidence type="ECO:0000256" key="3">
    <source>
        <dbReference type="ARBA" id="ARBA00022692"/>
    </source>
</evidence>
<dbReference type="SUPFAM" id="SSF103473">
    <property type="entry name" value="MFS general substrate transporter"/>
    <property type="match status" value="1"/>
</dbReference>
<dbReference type="CDD" id="cd17319">
    <property type="entry name" value="MFS_ExuT_GudP_like"/>
    <property type="match status" value="1"/>
</dbReference>
<feature type="transmembrane region" description="Helical" evidence="6">
    <location>
        <begin position="28"/>
        <end position="46"/>
    </location>
</feature>
<feature type="transmembrane region" description="Helical" evidence="6">
    <location>
        <begin position="290"/>
        <end position="310"/>
    </location>
</feature>
<dbReference type="FunFam" id="1.20.1250.20:FF:000018">
    <property type="entry name" value="MFS transporter permease"/>
    <property type="match status" value="1"/>
</dbReference>
<dbReference type="RefSeq" id="WP_161096268.1">
    <property type="nucleotide sequence ID" value="NZ_WWCW01000017.1"/>
</dbReference>
<evidence type="ECO:0000313" key="8">
    <source>
        <dbReference type="EMBL" id="MYM87090.1"/>
    </source>
</evidence>
<evidence type="ECO:0000313" key="9">
    <source>
        <dbReference type="Proteomes" id="UP000470302"/>
    </source>
</evidence>
<keyword evidence="2" id="KW-0813">Transport</keyword>
<evidence type="ECO:0000256" key="1">
    <source>
        <dbReference type="ARBA" id="ARBA00004141"/>
    </source>
</evidence>